<dbReference type="PANTHER" id="PTHR31268">
    <property type="match status" value="1"/>
</dbReference>
<dbReference type="EMBL" id="JALJOQ010000318">
    <property type="protein sequence ID" value="KAK9785098.1"/>
    <property type="molecule type" value="Genomic_DNA"/>
</dbReference>
<dbReference type="SUPFAM" id="SSF81383">
    <property type="entry name" value="F-box domain"/>
    <property type="match status" value="1"/>
</dbReference>
<evidence type="ECO:0000313" key="4">
    <source>
        <dbReference type="Proteomes" id="UP001465755"/>
    </source>
</evidence>
<comment type="caution">
    <text evidence="3">The sequence shown here is derived from an EMBL/GenBank/DDBJ whole genome shotgun (WGS) entry which is preliminary data.</text>
</comment>
<keyword evidence="2" id="KW-0119">Carbohydrate metabolism</keyword>
<sequence>HPKRLVSVEANAKFSSLNAGPDEPWQGKPPHLKEVVAQLKANHELTYVYAWHALAAYWAGISTQAPSMAPYEPLMHWPKPSAGTLEVDPAMAWSSKGLGGGAAISQQHHASIEASARTHFPGNHFINCMCHSSEDLYRMEDTLIARCSDDFYPLDPASHTSHVGICAFNSIFMGALIQPDWDMFHSRHAAGLLHATARALSGGPVYVSDAPGAHDFDLLKRVVLADGRVLRAKLPARPTRDCLFSSPLRDGQTALKVWNVNAHGGCVLEAVVRPQDVETFARLPATQRFALYSQQQQRLEVCTLQEGLRLKLGPAQSDIVTIVPVAEHSGSPAVTPIGLTNMLNSGGAVVPKTSPWVDLPADVVLDVFARLGNFADRVRMERACAAWRHILTDSQRPGLWGELKLDLSLSKLLAQKAAGLLAEPLAKPKPSRADSVAWLKAWLKAALNWVTKHWSCIAALHISYTAEAFPTWASSLLTLDKNWGAKLVELLARTSSDWVQKPGRMPLYLHLHGSSHVLRALCASQVQRSLGRVATGLELRIPAQCDPGTLSVALRNMASLQWLHLTGVSDSQLRALATCLRSLTCLSELRIWSSSGPLCQGPHLDFHLTDSMASLCRALPGLRDLTVRKVADYETDYRSIQWWSLMDQDNWLQLYDAMDHGIMQLTRLRSNFSMDDYRLARASALI</sequence>
<dbReference type="InterPro" id="IPR008811">
    <property type="entry name" value="Glycosyl_hydrolases_36"/>
</dbReference>
<dbReference type="Proteomes" id="UP001465755">
    <property type="component" value="Unassembled WGS sequence"/>
</dbReference>
<proteinExistence type="inferred from homology"/>
<evidence type="ECO:0008006" key="5">
    <source>
        <dbReference type="Google" id="ProtNLM"/>
    </source>
</evidence>
<dbReference type="Gene3D" id="1.20.1280.50">
    <property type="match status" value="1"/>
</dbReference>
<comment type="similarity">
    <text evidence="1">Belongs to the glycosyl hydrolases 36 family.</text>
</comment>
<keyword evidence="4" id="KW-1185">Reference proteome</keyword>
<dbReference type="InterPro" id="IPR036047">
    <property type="entry name" value="F-box-like_dom_sf"/>
</dbReference>
<dbReference type="Pfam" id="PF05691">
    <property type="entry name" value="Raffinose_syn"/>
    <property type="match status" value="3"/>
</dbReference>
<dbReference type="AlphaFoldDB" id="A0AAW1NIA6"/>
<accession>A0AAW1NIA6</accession>
<organism evidence="3 4">
    <name type="scientific">Symbiochloris irregularis</name>
    <dbReference type="NCBI Taxonomy" id="706552"/>
    <lineage>
        <taxon>Eukaryota</taxon>
        <taxon>Viridiplantae</taxon>
        <taxon>Chlorophyta</taxon>
        <taxon>core chlorophytes</taxon>
        <taxon>Trebouxiophyceae</taxon>
        <taxon>Trebouxiales</taxon>
        <taxon>Trebouxiaceae</taxon>
        <taxon>Symbiochloris</taxon>
    </lineage>
</organism>
<evidence type="ECO:0000313" key="3">
    <source>
        <dbReference type="EMBL" id="KAK9785098.1"/>
    </source>
</evidence>
<feature type="non-terminal residue" evidence="3">
    <location>
        <position position="1"/>
    </location>
</feature>
<evidence type="ECO:0000256" key="2">
    <source>
        <dbReference type="ARBA" id="ARBA00023277"/>
    </source>
</evidence>
<gene>
    <name evidence="3" type="ORF">WJX73_004459</name>
</gene>
<reference evidence="3 4" key="1">
    <citation type="journal article" date="2024" name="Nat. Commun.">
        <title>Phylogenomics reveals the evolutionary origins of lichenization in chlorophyte algae.</title>
        <authorList>
            <person name="Puginier C."/>
            <person name="Libourel C."/>
            <person name="Otte J."/>
            <person name="Skaloud P."/>
            <person name="Haon M."/>
            <person name="Grisel S."/>
            <person name="Petersen M."/>
            <person name="Berrin J.G."/>
            <person name="Delaux P.M."/>
            <person name="Dal Grande F."/>
            <person name="Keller J."/>
        </authorList>
    </citation>
    <scope>NUCLEOTIDE SEQUENCE [LARGE SCALE GENOMIC DNA]</scope>
    <source>
        <strain evidence="3 4">SAG 2036</strain>
    </source>
</reference>
<evidence type="ECO:0000256" key="1">
    <source>
        <dbReference type="ARBA" id="ARBA00007240"/>
    </source>
</evidence>
<dbReference type="InterPro" id="IPR017853">
    <property type="entry name" value="GH"/>
</dbReference>
<dbReference type="SUPFAM" id="SSF51445">
    <property type="entry name" value="(Trans)glycosidases"/>
    <property type="match status" value="1"/>
</dbReference>
<name>A0AAW1NIA6_9CHLO</name>
<protein>
    <recommendedName>
        <fullName evidence="5">F-box domain-containing protein</fullName>
    </recommendedName>
</protein>
<dbReference type="PANTHER" id="PTHR31268:SF32">
    <property type="entry name" value="GALACTINOL--SUCROSE GALACTOSYLTRANSFERASE 2-RELATED"/>
    <property type="match status" value="1"/>
</dbReference>